<feature type="transmembrane region" description="Helical" evidence="6">
    <location>
        <begin position="224"/>
        <end position="245"/>
    </location>
</feature>
<organism evidence="8 9">
    <name type="scientific">Pelotomaculum isophthalicicum JI</name>
    <dbReference type="NCBI Taxonomy" id="947010"/>
    <lineage>
        <taxon>Bacteria</taxon>
        <taxon>Bacillati</taxon>
        <taxon>Bacillota</taxon>
        <taxon>Clostridia</taxon>
        <taxon>Eubacteriales</taxon>
        <taxon>Desulfotomaculaceae</taxon>
        <taxon>Pelotomaculum</taxon>
    </lineage>
</organism>
<accession>A0A9X4H111</accession>
<dbReference type="InterPro" id="IPR050327">
    <property type="entry name" value="Proton-linked_MCT"/>
</dbReference>
<dbReference type="InterPro" id="IPR011701">
    <property type="entry name" value="MFS"/>
</dbReference>
<feature type="domain" description="Major facilitator superfamily (MFS) profile" evidence="7">
    <location>
        <begin position="8"/>
        <end position="402"/>
    </location>
</feature>
<evidence type="ECO:0000256" key="2">
    <source>
        <dbReference type="ARBA" id="ARBA00022448"/>
    </source>
</evidence>
<keyword evidence="2" id="KW-0813">Transport</keyword>
<dbReference type="InterPro" id="IPR020846">
    <property type="entry name" value="MFS_dom"/>
</dbReference>
<dbReference type="PANTHER" id="PTHR11360:SF317">
    <property type="entry name" value="MAJOR FACILITATOR SUPERFAMILY (MFS) PROFILE DOMAIN-CONTAINING PROTEIN-RELATED"/>
    <property type="match status" value="1"/>
</dbReference>
<comment type="subcellular location">
    <subcellularLocation>
        <location evidence="1">Cell membrane</location>
        <topology evidence="1">Multi-pass membrane protein</topology>
    </subcellularLocation>
</comment>
<evidence type="ECO:0000313" key="8">
    <source>
        <dbReference type="EMBL" id="MDF9407246.1"/>
    </source>
</evidence>
<dbReference type="CDD" id="cd17353">
    <property type="entry name" value="MFS_OFA_like"/>
    <property type="match status" value="1"/>
</dbReference>
<evidence type="ECO:0000313" key="9">
    <source>
        <dbReference type="Proteomes" id="UP001154312"/>
    </source>
</evidence>
<feature type="transmembrane region" description="Helical" evidence="6">
    <location>
        <begin position="166"/>
        <end position="185"/>
    </location>
</feature>
<reference evidence="8" key="1">
    <citation type="submission" date="2022-02" db="EMBL/GenBank/DDBJ databases">
        <authorList>
            <person name="Leng L."/>
        </authorList>
    </citation>
    <scope>NUCLEOTIDE SEQUENCE</scope>
    <source>
        <strain evidence="8">JI</strain>
    </source>
</reference>
<dbReference type="PROSITE" id="PS50850">
    <property type="entry name" value="MFS"/>
    <property type="match status" value="1"/>
</dbReference>
<feature type="transmembrane region" description="Helical" evidence="6">
    <location>
        <begin position="100"/>
        <end position="121"/>
    </location>
</feature>
<dbReference type="PANTHER" id="PTHR11360">
    <property type="entry name" value="MONOCARBOXYLATE TRANSPORTER"/>
    <property type="match status" value="1"/>
</dbReference>
<protein>
    <submittedName>
        <fullName evidence="8">OFA family MFS transporter</fullName>
    </submittedName>
</protein>
<feature type="transmembrane region" description="Helical" evidence="6">
    <location>
        <begin position="344"/>
        <end position="364"/>
    </location>
</feature>
<keyword evidence="9" id="KW-1185">Reference proteome</keyword>
<dbReference type="Gene3D" id="1.20.1250.20">
    <property type="entry name" value="MFS general substrate transporter like domains"/>
    <property type="match status" value="2"/>
</dbReference>
<feature type="transmembrane region" description="Helical" evidence="6">
    <location>
        <begin position="133"/>
        <end position="154"/>
    </location>
</feature>
<evidence type="ECO:0000256" key="4">
    <source>
        <dbReference type="ARBA" id="ARBA00022989"/>
    </source>
</evidence>
<name>A0A9X4H111_9FIRM</name>
<feature type="transmembrane region" description="Helical" evidence="6">
    <location>
        <begin position="12"/>
        <end position="32"/>
    </location>
</feature>
<dbReference type="EMBL" id="JAKOAV010000003">
    <property type="protein sequence ID" value="MDF9407246.1"/>
    <property type="molecule type" value="Genomic_DNA"/>
</dbReference>
<evidence type="ECO:0000256" key="5">
    <source>
        <dbReference type="ARBA" id="ARBA00023136"/>
    </source>
</evidence>
<dbReference type="SUPFAM" id="SSF103473">
    <property type="entry name" value="MFS general substrate transporter"/>
    <property type="match status" value="1"/>
</dbReference>
<evidence type="ECO:0000256" key="3">
    <source>
        <dbReference type="ARBA" id="ARBA00022692"/>
    </source>
</evidence>
<evidence type="ECO:0000256" key="1">
    <source>
        <dbReference type="ARBA" id="ARBA00004651"/>
    </source>
</evidence>
<feature type="transmembrane region" description="Helical" evidence="6">
    <location>
        <begin position="288"/>
        <end position="305"/>
    </location>
</feature>
<proteinExistence type="predicted"/>
<comment type="caution">
    <text evidence="8">The sequence shown here is derived from an EMBL/GenBank/DDBJ whole genome shotgun (WGS) entry which is preliminary data.</text>
</comment>
<dbReference type="Pfam" id="PF07690">
    <property type="entry name" value="MFS_1"/>
    <property type="match status" value="1"/>
</dbReference>
<sequence length="403" mass="42109">MPEEKTTNRWLVVVGALLIQIALGAVYIWSVFKGPLMTKFKWDAAPTNLTFSIIILVFAIGTVIFGKMQDKIGPRSVATIGGILLGVGLVLAKWTTSLGWLYITFGVIGGLGIGAGYVCPLSTCVKWFPDKKGLITGLAVAGFGGGALVFTPVAKSLIASKGVLDTFAYLGIIFGICVVIGAQFLKNPPPGYKPAGWEPPVLATGKASGGDYDTGEMVKTAQFYLMWISYLFGSAAGLMIISNALPIATAQGLGEALAASAVMTVSVFNAAGRLIWGTVSDKLGRTKTLLIIFTLCGITMIGLKALTGTSILLGVSLVGFCFGGYLAIYPSMTADYFGTKSLGMNYGTVFMAYGIGALLGPMLYDLMKSPVAGQLSSTPLIISGVLCFVSLALILMLKPPAKA</sequence>
<keyword evidence="5 6" id="KW-0472">Membrane</keyword>
<feature type="transmembrane region" description="Helical" evidence="6">
    <location>
        <begin position="376"/>
        <end position="397"/>
    </location>
</feature>
<dbReference type="InterPro" id="IPR036259">
    <property type="entry name" value="MFS_trans_sf"/>
</dbReference>
<dbReference type="AlphaFoldDB" id="A0A9X4H111"/>
<feature type="transmembrane region" description="Helical" evidence="6">
    <location>
        <begin position="44"/>
        <end position="65"/>
    </location>
</feature>
<keyword evidence="4 6" id="KW-1133">Transmembrane helix</keyword>
<dbReference type="GO" id="GO:0022857">
    <property type="term" value="F:transmembrane transporter activity"/>
    <property type="evidence" value="ECO:0007669"/>
    <property type="project" value="InterPro"/>
</dbReference>
<gene>
    <name evidence="8" type="ORF">L7E55_02560</name>
</gene>
<evidence type="ECO:0000256" key="6">
    <source>
        <dbReference type="SAM" id="Phobius"/>
    </source>
</evidence>
<feature type="transmembrane region" description="Helical" evidence="6">
    <location>
        <begin position="257"/>
        <end position="276"/>
    </location>
</feature>
<feature type="transmembrane region" description="Helical" evidence="6">
    <location>
        <begin position="77"/>
        <end position="94"/>
    </location>
</feature>
<keyword evidence="3 6" id="KW-0812">Transmembrane</keyword>
<dbReference type="GO" id="GO:0005886">
    <property type="term" value="C:plasma membrane"/>
    <property type="evidence" value="ECO:0007669"/>
    <property type="project" value="UniProtKB-SubCell"/>
</dbReference>
<evidence type="ECO:0000259" key="7">
    <source>
        <dbReference type="PROSITE" id="PS50850"/>
    </source>
</evidence>
<feature type="transmembrane region" description="Helical" evidence="6">
    <location>
        <begin position="311"/>
        <end position="332"/>
    </location>
</feature>
<dbReference type="Proteomes" id="UP001154312">
    <property type="component" value="Unassembled WGS sequence"/>
</dbReference>
<dbReference type="RefSeq" id="WP_277442439.1">
    <property type="nucleotide sequence ID" value="NZ_JAKOAV010000003.1"/>
</dbReference>